<keyword evidence="4 8" id="KW-1133">Transmembrane helix</keyword>
<evidence type="ECO:0000256" key="8">
    <source>
        <dbReference type="SAM" id="Phobius"/>
    </source>
</evidence>
<evidence type="ECO:0000259" key="9">
    <source>
        <dbReference type="PROSITE" id="PS51212"/>
    </source>
</evidence>
<comment type="subcellular location">
    <subcellularLocation>
        <location evidence="1">Membrane</location>
        <topology evidence="1">Single-pass membrane protein</topology>
    </subcellularLocation>
</comment>
<gene>
    <name evidence="10" type="ORF">HYFRA_00009999</name>
</gene>
<organism evidence="10 11">
    <name type="scientific">Hymenoscyphus fraxineus</name>
    <dbReference type="NCBI Taxonomy" id="746836"/>
    <lineage>
        <taxon>Eukaryota</taxon>
        <taxon>Fungi</taxon>
        <taxon>Dikarya</taxon>
        <taxon>Ascomycota</taxon>
        <taxon>Pezizomycotina</taxon>
        <taxon>Leotiomycetes</taxon>
        <taxon>Helotiales</taxon>
        <taxon>Helotiaceae</taxon>
        <taxon>Hymenoscyphus</taxon>
    </lineage>
</organism>
<dbReference type="SMART" id="SM00321">
    <property type="entry name" value="WSC"/>
    <property type="match status" value="1"/>
</dbReference>
<feature type="region of interest" description="Disordered" evidence="7">
    <location>
        <begin position="173"/>
        <end position="200"/>
    </location>
</feature>
<evidence type="ECO:0000256" key="3">
    <source>
        <dbReference type="ARBA" id="ARBA00022729"/>
    </source>
</evidence>
<feature type="region of interest" description="Disordered" evidence="7">
    <location>
        <begin position="360"/>
        <end position="382"/>
    </location>
</feature>
<feature type="domain" description="WSC" evidence="9">
    <location>
        <begin position="57"/>
        <end position="167"/>
    </location>
</feature>
<feature type="transmembrane region" description="Helical" evidence="8">
    <location>
        <begin position="204"/>
        <end position="228"/>
    </location>
</feature>
<dbReference type="InterPro" id="IPR002889">
    <property type="entry name" value="WSC_carb-bd"/>
</dbReference>
<dbReference type="OrthoDB" id="5985073at2759"/>
<dbReference type="EMBL" id="CAJVRL010000051">
    <property type="protein sequence ID" value="CAG8953542.1"/>
    <property type="molecule type" value="Genomic_DNA"/>
</dbReference>
<dbReference type="PANTHER" id="PTHR24269">
    <property type="entry name" value="KREMEN PROTEIN"/>
    <property type="match status" value="1"/>
</dbReference>
<dbReference type="Proteomes" id="UP000696280">
    <property type="component" value="Unassembled WGS sequence"/>
</dbReference>
<keyword evidence="6" id="KW-0325">Glycoprotein</keyword>
<feature type="compositionally biased region" description="Low complexity" evidence="7">
    <location>
        <begin position="173"/>
        <end position="196"/>
    </location>
</feature>
<keyword evidence="3" id="KW-0732">Signal</keyword>
<feature type="region of interest" description="Disordered" evidence="7">
    <location>
        <begin position="400"/>
        <end position="447"/>
    </location>
</feature>
<evidence type="ECO:0000256" key="6">
    <source>
        <dbReference type="ARBA" id="ARBA00023180"/>
    </source>
</evidence>
<feature type="compositionally biased region" description="Polar residues" evidence="7">
    <location>
        <begin position="409"/>
        <end position="424"/>
    </location>
</feature>
<evidence type="ECO:0000256" key="5">
    <source>
        <dbReference type="ARBA" id="ARBA00023136"/>
    </source>
</evidence>
<evidence type="ECO:0000256" key="1">
    <source>
        <dbReference type="ARBA" id="ARBA00004167"/>
    </source>
</evidence>
<protein>
    <recommendedName>
        <fullName evidence="9">WSC domain-containing protein</fullName>
    </recommendedName>
</protein>
<dbReference type="AlphaFoldDB" id="A0A9N9PTI7"/>
<evidence type="ECO:0000256" key="7">
    <source>
        <dbReference type="SAM" id="MobiDB-lite"/>
    </source>
</evidence>
<dbReference type="InterPro" id="IPR051836">
    <property type="entry name" value="Kremen_rcpt"/>
</dbReference>
<keyword evidence="11" id="KW-1185">Reference proteome</keyword>
<comment type="caution">
    <text evidence="10">The sequence shown here is derived from an EMBL/GenBank/DDBJ whole genome shotgun (WGS) entry which is preliminary data.</text>
</comment>
<feature type="compositionally biased region" description="Basic and acidic residues" evidence="7">
    <location>
        <begin position="427"/>
        <end position="447"/>
    </location>
</feature>
<dbReference type="GO" id="GO:0005886">
    <property type="term" value="C:plasma membrane"/>
    <property type="evidence" value="ECO:0007669"/>
    <property type="project" value="TreeGrafter"/>
</dbReference>
<reference evidence="10" key="1">
    <citation type="submission" date="2021-07" db="EMBL/GenBank/DDBJ databases">
        <authorList>
            <person name="Durling M."/>
        </authorList>
    </citation>
    <scope>NUCLEOTIDE SEQUENCE</scope>
</reference>
<keyword evidence="2 8" id="KW-0812">Transmembrane</keyword>
<evidence type="ECO:0000313" key="10">
    <source>
        <dbReference type="EMBL" id="CAG8953542.1"/>
    </source>
</evidence>
<feature type="compositionally biased region" description="Polar residues" evidence="7">
    <location>
        <begin position="278"/>
        <end position="288"/>
    </location>
</feature>
<dbReference type="PROSITE" id="PS51212">
    <property type="entry name" value="WSC"/>
    <property type="match status" value="1"/>
</dbReference>
<evidence type="ECO:0000313" key="11">
    <source>
        <dbReference type="Proteomes" id="UP000696280"/>
    </source>
</evidence>
<accession>A0A9N9PTI7</accession>
<dbReference type="PANTHER" id="PTHR24269:SF16">
    <property type="entry name" value="PROTEIN SLG1"/>
    <property type="match status" value="1"/>
</dbReference>
<proteinExistence type="predicted"/>
<evidence type="ECO:0000256" key="2">
    <source>
        <dbReference type="ARBA" id="ARBA00022692"/>
    </source>
</evidence>
<feature type="region of interest" description="Disordered" evidence="7">
    <location>
        <begin position="271"/>
        <end position="329"/>
    </location>
</feature>
<dbReference type="Pfam" id="PF01822">
    <property type="entry name" value="WSC"/>
    <property type="match status" value="1"/>
</dbReference>
<evidence type="ECO:0000256" key="4">
    <source>
        <dbReference type="ARBA" id="ARBA00022989"/>
    </source>
</evidence>
<name>A0A9N9PTI7_9HELO</name>
<keyword evidence="5 8" id="KW-0472">Membrane</keyword>
<sequence length="447" mass="47594">MDLNLSIYLRVFSFMLTIGPTFAQLNTIIVVSTATLPPLTAKTIVVDAPTPVSAAFDYDLLGCYNELGPEAGGRAVGLSGQYISPAQVVPEAMTVPLCLEYCHEALAPDGSGHYKYAALENSRECYCGQTLSNSSTVRDPAYCSYPCSGNVTTTCGGYGYLDLYQLKSTITNTSQNSSETTSSTSNSTPTNTSTSSPQDPGKTAGMWVGVAFGILIFLTLIGFLLICLKNRHKKAQPPGPPPYTQKDDSVSPKSSKFSLFPFIGAFGGRKSKIKGRDNTSNGNENGYTGNEDVDWNSGVGEENTLQTTLARPDQEWPLSPELGASEKGVRVRRETLEGWKTGVVPQLLGDTLSDGIPELESQGPEMQSSRRGGFGRATSAGSSVVSPLVMSYLGERDNFSQKAELSGGENENTMSSVGGTNNTVSHKRVELESPLGDTKEGDTNKSG</sequence>